<comment type="caution">
    <text evidence="2">The sequence shown here is derived from an EMBL/GenBank/DDBJ whole genome shotgun (WGS) entry which is preliminary data.</text>
</comment>
<evidence type="ECO:0000259" key="1">
    <source>
        <dbReference type="Pfam" id="PF18476"/>
    </source>
</evidence>
<sequence length="370" mass="44542">MKNIMREFLEPSNKEKQELWDNCVFVFDTNTLLNLYRYSSNTRNTLINALEYLKDRIWMPYHVAYEFMKNRCEVIYETSDHYNKMIQEKNKFKDTIANALRIKNMDSDLIELDKFINDWIEKQKKQNLIVVNHGDDYILNKLLDLFDNRTGEPNCKDKLAEIEKEGKNRYEKLIPPGYKDSGKKNNVSDNNMYGDLIIWNQILEYSKNNNKNIIYITDDQKEDWWNIVKGKTIGTRVELVKEFIKSTDQQFYMYSMDSFLRMYEKQSRVKVDKKTIDEVLEMNRKPKIKFYNSSKNVFDYGIPLEALKETDLFDKLSDLEKLEIINYIKENKLKIQSDNKQFYIICPRCNYQGYSNFENECPECRYVWCE</sequence>
<keyword evidence="3" id="KW-1185">Reference proteome</keyword>
<gene>
    <name evidence="2" type="ORF">J2Z76_002696</name>
</gene>
<dbReference type="Pfam" id="PF18476">
    <property type="entry name" value="PIN_8"/>
    <property type="match status" value="1"/>
</dbReference>
<evidence type="ECO:0000313" key="3">
    <source>
        <dbReference type="Proteomes" id="UP001519342"/>
    </source>
</evidence>
<proteinExistence type="predicted"/>
<dbReference type="RefSeq" id="WP_209512546.1">
    <property type="nucleotide sequence ID" value="NZ_JAGGKS010000008.1"/>
</dbReference>
<dbReference type="Proteomes" id="UP001519342">
    <property type="component" value="Unassembled WGS sequence"/>
</dbReference>
<dbReference type="EMBL" id="JAGGKS010000008">
    <property type="protein sequence ID" value="MBP1926826.1"/>
    <property type="molecule type" value="Genomic_DNA"/>
</dbReference>
<protein>
    <recommendedName>
        <fullName evidence="1">PIN like domain-containing protein</fullName>
    </recommendedName>
</protein>
<organism evidence="2 3">
    <name type="scientific">Sedimentibacter acidaminivorans</name>
    <dbReference type="NCBI Taxonomy" id="913099"/>
    <lineage>
        <taxon>Bacteria</taxon>
        <taxon>Bacillati</taxon>
        <taxon>Bacillota</taxon>
        <taxon>Tissierellia</taxon>
        <taxon>Sedimentibacter</taxon>
    </lineage>
</organism>
<dbReference type="InterPro" id="IPR041578">
    <property type="entry name" value="PIN_8"/>
</dbReference>
<reference evidence="2 3" key="1">
    <citation type="submission" date="2021-03" db="EMBL/GenBank/DDBJ databases">
        <title>Genomic Encyclopedia of Type Strains, Phase IV (KMG-IV): sequencing the most valuable type-strain genomes for metagenomic binning, comparative biology and taxonomic classification.</title>
        <authorList>
            <person name="Goeker M."/>
        </authorList>
    </citation>
    <scope>NUCLEOTIDE SEQUENCE [LARGE SCALE GENOMIC DNA]</scope>
    <source>
        <strain evidence="2 3">DSM 24004</strain>
    </source>
</reference>
<accession>A0ABS4GGK6</accession>
<name>A0ABS4GGK6_9FIRM</name>
<evidence type="ECO:0000313" key="2">
    <source>
        <dbReference type="EMBL" id="MBP1926826.1"/>
    </source>
</evidence>
<feature type="domain" description="PIN like" evidence="1">
    <location>
        <begin position="24"/>
        <end position="239"/>
    </location>
</feature>